<evidence type="ECO:0000313" key="3">
    <source>
        <dbReference type="Proteomes" id="UP000019593"/>
    </source>
</evidence>
<name>W8SS07_9RHOB</name>
<dbReference type="Proteomes" id="UP000019593">
    <property type="component" value="Chromosome"/>
</dbReference>
<dbReference type="KEGG" id="red:roselon_03044"/>
<proteinExistence type="predicted"/>
<sequence length="51" mass="5065">MDARERAKYGPRPPARGPGGCAVPCTPPGPSAARGIEPLAALVPPAGIFLG</sequence>
<protein>
    <submittedName>
        <fullName evidence="2">Uncharacterized protein</fullName>
    </submittedName>
</protein>
<evidence type="ECO:0000313" key="2">
    <source>
        <dbReference type="EMBL" id="AHM05320.1"/>
    </source>
</evidence>
<keyword evidence="3" id="KW-1185">Reference proteome</keyword>
<dbReference type="STRING" id="1294273.roselon_03044"/>
<dbReference type="HOGENOM" id="CLU_3103361_0_0_5"/>
<organism evidence="2 3">
    <name type="scientific">Roseicyclus elongatus DSM 19469</name>
    <dbReference type="NCBI Taxonomy" id="1294273"/>
    <lineage>
        <taxon>Bacteria</taxon>
        <taxon>Pseudomonadati</taxon>
        <taxon>Pseudomonadota</taxon>
        <taxon>Alphaproteobacteria</taxon>
        <taxon>Rhodobacterales</taxon>
        <taxon>Roseobacteraceae</taxon>
        <taxon>Roseicyclus</taxon>
    </lineage>
</organism>
<dbReference type="EMBL" id="CP004372">
    <property type="protein sequence ID" value="AHM05320.1"/>
    <property type="molecule type" value="Genomic_DNA"/>
</dbReference>
<accession>W8SS07</accession>
<feature type="region of interest" description="Disordered" evidence="1">
    <location>
        <begin position="1"/>
        <end position="29"/>
    </location>
</feature>
<reference evidence="2 3" key="1">
    <citation type="submission" date="2013-03" db="EMBL/GenBank/DDBJ databases">
        <authorList>
            <person name="Fiebig A."/>
            <person name="Goeker M."/>
            <person name="Klenk H.-P.P."/>
        </authorList>
    </citation>
    <scope>NUCLEOTIDE SEQUENCE [LARGE SCALE GENOMIC DNA]</scope>
    <source>
        <strain evidence="3">DSM 19469</strain>
    </source>
</reference>
<gene>
    <name evidence="2" type="ORF">roselon_03044</name>
</gene>
<dbReference type="AlphaFoldDB" id="W8SS07"/>
<evidence type="ECO:0000256" key="1">
    <source>
        <dbReference type="SAM" id="MobiDB-lite"/>
    </source>
</evidence>